<evidence type="ECO:0000259" key="1">
    <source>
        <dbReference type="PROSITE" id="PS50902"/>
    </source>
</evidence>
<keyword evidence="3" id="KW-1185">Reference proteome</keyword>
<gene>
    <name evidence="2" type="ORF">EDX97_05835</name>
</gene>
<dbReference type="OrthoDB" id="9813995at2"/>
<dbReference type="Proteomes" id="UP000276568">
    <property type="component" value="Unassembled WGS sequence"/>
</dbReference>
<dbReference type="PROSITE" id="PS50902">
    <property type="entry name" value="FLAVODOXIN_LIKE"/>
    <property type="match status" value="1"/>
</dbReference>
<feature type="domain" description="Flavodoxin-like" evidence="1">
    <location>
        <begin position="1"/>
        <end position="64"/>
    </location>
</feature>
<evidence type="ECO:0000313" key="2">
    <source>
        <dbReference type="EMBL" id="RNM30314.1"/>
    </source>
</evidence>
<name>A0A3N0HZZ2_9FIRM</name>
<proteinExistence type="predicted"/>
<dbReference type="EMBL" id="RJQC01000002">
    <property type="protein sequence ID" value="RNM30314.1"/>
    <property type="molecule type" value="Genomic_DNA"/>
</dbReference>
<dbReference type="GO" id="GO:0016651">
    <property type="term" value="F:oxidoreductase activity, acting on NAD(P)H"/>
    <property type="evidence" value="ECO:0007669"/>
    <property type="project" value="UniProtKB-ARBA"/>
</dbReference>
<dbReference type="InterPro" id="IPR029039">
    <property type="entry name" value="Flavoprotein-like_sf"/>
</dbReference>
<comment type="caution">
    <text evidence="2">The sequence shown here is derived from an EMBL/GenBank/DDBJ whole genome shotgun (WGS) entry which is preliminary data.</text>
</comment>
<dbReference type="Gene3D" id="3.40.50.360">
    <property type="match status" value="1"/>
</dbReference>
<protein>
    <recommendedName>
        <fullName evidence="1">Flavodoxin-like domain-containing protein</fullName>
    </recommendedName>
</protein>
<dbReference type="GO" id="GO:0010181">
    <property type="term" value="F:FMN binding"/>
    <property type="evidence" value="ECO:0007669"/>
    <property type="project" value="InterPro"/>
</dbReference>
<reference evidence="2 3" key="1">
    <citation type="submission" date="2018-11" db="EMBL/GenBank/DDBJ databases">
        <title>Clostridium sp. nov., a member of the family Erysipelotrichaceae isolated from pig faeces.</title>
        <authorList>
            <person name="Chang Y.-H."/>
        </authorList>
    </citation>
    <scope>NUCLEOTIDE SEQUENCE [LARGE SCALE GENOMIC DNA]</scope>
    <source>
        <strain evidence="2 3">YH-panp20</strain>
    </source>
</reference>
<dbReference type="AlphaFoldDB" id="A0A3N0HZZ2"/>
<evidence type="ECO:0000313" key="3">
    <source>
        <dbReference type="Proteomes" id="UP000276568"/>
    </source>
</evidence>
<dbReference type="SUPFAM" id="SSF52218">
    <property type="entry name" value="Flavoproteins"/>
    <property type="match status" value="1"/>
</dbReference>
<accession>A0A3N0HZZ2</accession>
<dbReference type="InterPro" id="IPR008254">
    <property type="entry name" value="Flavodoxin/NO_synth"/>
</dbReference>
<dbReference type="RefSeq" id="WP_128520238.1">
    <property type="nucleotide sequence ID" value="NZ_CAUWBR010000025.1"/>
</dbReference>
<sequence>MILYFTGTGNSRHVANKIARVTGDPVENITDHLRKDDIGSYHSNKPYVFVGPVYAGRYPKVMTE</sequence>
<organism evidence="2 3">
    <name type="scientific">Absicoccus porci</name>
    <dbReference type="NCBI Taxonomy" id="2486576"/>
    <lineage>
        <taxon>Bacteria</taxon>
        <taxon>Bacillati</taxon>
        <taxon>Bacillota</taxon>
        <taxon>Erysipelotrichia</taxon>
        <taxon>Erysipelotrichales</taxon>
        <taxon>Erysipelotrichaceae</taxon>
        <taxon>Absicoccus</taxon>
    </lineage>
</organism>